<dbReference type="RefSeq" id="WP_067518507.1">
    <property type="nucleotide sequence ID" value="NZ_JABELX010000007.1"/>
</dbReference>
<sequence>MLILTAIITTIGLIRRRRKSRNAIAPDRQRSRRTSAIAHRIAHARNGFHRRELQPALAAVSLLMAAVVGATVIAC</sequence>
<gene>
    <name evidence="2" type="ORF">HLB23_19725</name>
</gene>
<feature type="transmembrane region" description="Helical" evidence="1">
    <location>
        <begin position="55"/>
        <end position="74"/>
    </location>
</feature>
<evidence type="ECO:0000256" key="1">
    <source>
        <dbReference type="SAM" id="Phobius"/>
    </source>
</evidence>
<evidence type="ECO:0000313" key="3">
    <source>
        <dbReference type="Proteomes" id="UP000586827"/>
    </source>
</evidence>
<reference evidence="2 3" key="1">
    <citation type="submission" date="2020-05" db="EMBL/GenBank/DDBJ databases">
        <title>MicrobeNet Type strains.</title>
        <authorList>
            <person name="Nicholson A.C."/>
        </authorList>
    </citation>
    <scope>NUCLEOTIDE SEQUENCE [LARGE SCALE GENOMIC DNA]</scope>
    <source>
        <strain evidence="2 3">JCM 3224</strain>
    </source>
</reference>
<dbReference type="EMBL" id="JABELX010000007">
    <property type="protein sequence ID" value="NNH72059.1"/>
    <property type="molecule type" value="Genomic_DNA"/>
</dbReference>
<keyword evidence="1" id="KW-0812">Transmembrane</keyword>
<comment type="caution">
    <text evidence="2">The sequence shown here is derived from an EMBL/GenBank/DDBJ whole genome shotgun (WGS) entry which is preliminary data.</text>
</comment>
<keyword evidence="3" id="KW-1185">Reference proteome</keyword>
<evidence type="ECO:0000313" key="2">
    <source>
        <dbReference type="EMBL" id="NNH72059.1"/>
    </source>
</evidence>
<keyword evidence="1" id="KW-1133">Transmembrane helix</keyword>
<organism evidence="2 3">
    <name type="scientific">Nocardia uniformis</name>
    <dbReference type="NCBI Taxonomy" id="53432"/>
    <lineage>
        <taxon>Bacteria</taxon>
        <taxon>Bacillati</taxon>
        <taxon>Actinomycetota</taxon>
        <taxon>Actinomycetes</taxon>
        <taxon>Mycobacteriales</taxon>
        <taxon>Nocardiaceae</taxon>
        <taxon>Nocardia</taxon>
    </lineage>
</organism>
<proteinExistence type="predicted"/>
<dbReference type="AlphaFoldDB" id="A0A849CAX9"/>
<dbReference type="Proteomes" id="UP000586827">
    <property type="component" value="Unassembled WGS sequence"/>
</dbReference>
<protein>
    <submittedName>
        <fullName evidence="2">Uncharacterized protein</fullName>
    </submittedName>
</protein>
<accession>A0A849CAX9</accession>
<keyword evidence="1" id="KW-0472">Membrane</keyword>
<name>A0A849CAX9_9NOCA</name>